<comment type="caution">
    <text evidence="2">The sequence shown here is derived from an EMBL/GenBank/DDBJ whole genome shotgun (WGS) entry which is preliminary data.</text>
</comment>
<dbReference type="InterPro" id="IPR001173">
    <property type="entry name" value="Glyco_trans_2-like"/>
</dbReference>
<dbReference type="Gene3D" id="3.90.550.10">
    <property type="entry name" value="Spore Coat Polysaccharide Biosynthesis Protein SpsA, Chain A"/>
    <property type="match status" value="1"/>
</dbReference>
<evidence type="ECO:0000313" key="3">
    <source>
        <dbReference type="Proteomes" id="UP000825483"/>
    </source>
</evidence>
<organism evidence="2 3">
    <name type="scientific">Prevotella lacticifex</name>
    <dbReference type="NCBI Taxonomy" id="2854755"/>
    <lineage>
        <taxon>Bacteria</taxon>
        <taxon>Pseudomonadati</taxon>
        <taxon>Bacteroidota</taxon>
        <taxon>Bacteroidia</taxon>
        <taxon>Bacteroidales</taxon>
        <taxon>Prevotellaceae</taxon>
        <taxon>Prevotella</taxon>
    </lineage>
</organism>
<keyword evidence="3" id="KW-1185">Reference proteome</keyword>
<dbReference type="AlphaFoldDB" id="A0A9R1C941"/>
<evidence type="ECO:0000259" key="1">
    <source>
        <dbReference type="Pfam" id="PF00535"/>
    </source>
</evidence>
<dbReference type="EMBL" id="BPUB01000001">
    <property type="protein sequence ID" value="GJG58254.1"/>
    <property type="molecule type" value="Genomic_DNA"/>
</dbReference>
<dbReference type="SUPFAM" id="SSF53448">
    <property type="entry name" value="Nucleotide-diphospho-sugar transferases"/>
    <property type="match status" value="1"/>
</dbReference>
<feature type="domain" description="Glycosyltransferase 2-like" evidence="1">
    <location>
        <begin position="20"/>
        <end position="86"/>
    </location>
</feature>
<gene>
    <name evidence="2" type="ORF">PRLR5076_11050</name>
</gene>
<proteinExistence type="predicted"/>
<evidence type="ECO:0000313" key="2">
    <source>
        <dbReference type="EMBL" id="GJG58254.1"/>
    </source>
</evidence>
<accession>A0A9R1C941</accession>
<dbReference type="InterPro" id="IPR029044">
    <property type="entry name" value="Nucleotide-diphossugar_trans"/>
</dbReference>
<dbReference type="Pfam" id="PF00535">
    <property type="entry name" value="Glycos_transf_2"/>
    <property type="match status" value="1"/>
</dbReference>
<sequence length="276" mass="31698">MSQWGVPGSEYEIIKLDDLHHEGPATIRNRGLAQASGEWIWFVDGDDEVKNLSAADASLMVDALRTKDVELIAFNYDECFPDRTVTVSKYQKKVVVDGVMFIKHASGGSYLWNKIFRRSAIGGNRFIDGIFHIEDMCFNLHVIIQLSKIVCLPVIGYVYHRDNNNSISHTNNPQTRIIANEDSLKVYQSLQTLAGHLSGEQRAIIEARLNFDIIAHLYTIFRFDDRRTLRYYAAVYRKMGLIPVRRSHNLKADLFGFFINIFSLFDSCFHPIRHHS</sequence>
<dbReference type="CDD" id="cd00761">
    <property type="entry name" value="Glyco_tranf_GTA_type"/>
    <property type="match status" value="1"/>
</dbReference>
<dbReference type="Proteomes" id="UP000825483">
    <property type="component" value="Unassembled WGS sequence"/>
</dbReference>
<name>A0A9R1C941_9BACT</name>
<reference evidence="2" key="1">
    <citation type="journal article" date="2022" name="Int. J. Syst. Evol. Microbiol.">
        <title>Prevotella lacticifex sp. nov., isolated from the rumen of cows.</title>
        <authorList>
            <person name="Shinkai T."/>
            <person name="Ikeyama N."/>
            <person name="Kumagai M."/>
            <person name="Ohmori H."/>
            <person name="Sakamoto M."/>
            <person name="Ohkuma M."/>
            <person name="Mitsumori M."/>
        </authorList>
    </citation>
    <scope>NUCLEOTIDE SEQUENCE</scope>
    <source>
        <strain evidence="2">R5076</strain>
    </source>
</reference>
<protein>
    <recommendedName>
        <fullName evidence="1">Glycosyltransferase 2-like domain-containing protein</fullName>
    </recommendedName>
</protein>